<organism evidence="1 2">
    <name type="scientific">Escherichia coli</name>
    <dbReference type="NCBI Taxonomy" id="562"/>
    <lineage>
        <taxon>Bacteria</taxon>
        <taxon>Pseudomonadati</taxon>
        <taxon>Pseudomonadota</taxon>
        <taxon>Gammaproteobacteria</taxon>
        <taxon>Enterobacterales</taxon>
        <taxon>Enterobacteriaceae</taxon>
        <taxon>Escherichia</taxon>
    </lineage>
</organism>
<proteinExistence type="predicted"/>
<comment type="caution">
    <text evidence="1">The sequence shown here is derived from an EMBL/GenBank/DDBJ whole genome shotgun (WGS) entry which is preliminary data.</text>
</comment>
<evidence type="ECO:0000313" key="1">
    <source>
        <dbReference type="EMBL" id="NEN73244.1"/>
    </source>
</evidence>
<gene>
    <name evidence="1" type="ORF">G3W53_24820</name>
</gene>
<name>A0A8T6QE99_ECOLX</name>
<accession>A0A8T6QE99</accession>
<reference evidence="1 2" key="1">
    <citation type="submission" date="2020-02" db="EMBL/GenBank/DDBJ databases">
        <authorList>
            <person name="Subbiah M."/>
            <person name="Call D."/>
        </authorList>
    </citation>
    <scope>NUCLEOTIDE SEQUENCE [LARGE SCALE GENOMIC DNA]</scope>
    <source>
        <strain evidence="1 2">8375wB1</strain>
    </source>
</reference>
<protein>
    <submittedName>
        <fullName evidence="1">Uncharacterized protein</fullName>
    </submittedName>
</protein>
<dbReference type="Proteomes" id="UP000471360">
    <property type="component" value="Unassembled WGS sequence"/>
</dbReference>
<evidence type="ECO:0000313" key="2">
    <source>
        <dbReference type="Proteomes" id="UP000471360"/>
    </source>
</evidence>
<dbReference type="RefSeq" id="WP_157920069.1">
    <property type="nucleotide sequence ID" value="NZ_CDQY01000237.1"/>
</dbReference>
<sequence>MTFPTPTERFFFYLLHRVPASVAWVSDTLKTFDFERHSLVMLALW</sequence>
<dbReference type="AlphaFoldDB" id="A0A8T6QE99"/>
<dbReference type="EMBL" id="JAAGYP010000075">
    <property type="protein sequence ID" value="NEN73244.1"/>
    <property type="molecule type" value="Genomic_DNA"/>
</dbReference>